<dbReference type="OrthoDB" id="2435874at2"/>
<reference evidence="5" key="2">
    <citation type="submission" date="2017-03" db="EMBL/GenBank/DDBJ databases">
        <title>Bacillus sp. V-88(T) DSM27956, whole genome shotgun sequencing project.</title>
        <authorList>
            <person name="Dastager S.G."/>
            <person name="Neurgaonkar P.S."/>
            <person name="Dharne M.S."/>
        </authorList>
    </citation>
    <scope>NUCLEOTIDE SEQUENCE [LARGE SCALE GENOMIC DNA]</scope>
    <source>
        <strain evidence="5">DSM 25145</strain>
    </source>
</reference>
<organism evidence="3 4">
    <name type="scientific">Domibacillus enclensis</name>
    <dbReference type="NCBI Taxonomy" id="1017273"/>
    <lineage>
        <taxon>Bacteria</taxon>
        <taxon>Bacillati</taxon>
        <taxon>Bacillota</taxon>
        <taxon>Bacilli</taxon>
        <taxon>Bacillales</taxon>
        <taxon>Bacillaceae</taxon>
        <taxon>Domibacillus</taxon>
    </lineage>
</organism>
<dbReference type="Pfam" id="PF13529">
    <property type="entry name" value="Peptidase_C39_2"/>
    <property type="match status" value="1"/>
</dbReference>
<dbReference type="STRING" id="1017273.SAMN05443094_103152"/>
<dbReference type="InterPro" id="IPR038765">
    <property type="entry name" value="Papain-like_cys_pep_sf"/>
</dbReference>
<evidence type="ECO:0000313" key="3">
    <source>
        <dbReference type="EMBL" id="SIQ60097.1"/>
    </source>
</evidence>
<dbReference type="EMBL" id="MWSK01000003">
    <property type="protein sequence ID" value="OXS78424.1"/>
    <property type="molecule type" value="Genomic_DNA"/>
</dbReference>
<dbReference type="EMBL" id="FTLX01000003">
    <property type="protein sequence ID" value="SIQ60097.1"/>
    <property type="molecule type" value="Genomic_DNA"/>
</dbReference>
<accession>A0A1N6U3I6</accession>
<protein>
    <submittedName>
        <fullName evidence="3">Peptidase_C39 like family protein</fullName>
    </submittedName>
</protein>
<evidence type="ECO:0000313" key="4">
    <source>
        <dbReference type="Proteomes" id="UP000186385"/>
    </source>
</evidence>
<dbReference type="InterPro" id="IPR039564">
    <property type="entry name" value="Peptidase_C39-like"/>
</dbReference>
<evidence type="ECO:0000313" key="2">
    <source>
        <dbReference type="EMBL" id="OXS78424.1"/>
    </source>
</evidence>
<dbReference type="AlphaFoldDB" id="A0A1N6U3I6"/>
<name>A0A1N6U3I6_9BACI</name>
<proteinExistence type="predicted"/>
<feature type="domain" description="Peptidase C39-like" evidence="1">
    <location>
        <begin position="3"/>
        <end position="134"/>
    </location>
</feature>
<dbReference type="Proteomes" id="UP000186385">
    <property type="component" value="Unassembled WGS sequence"/>
</dbReference>
<keyword evidence="5" id="KW-1185">Reference proteome</keyword>
<evidence type="ECO:0000313" key="5">
    <source>
        <dbReference type="Proteomes" id="UP000215545"/>
    </source>
</evidence>
<reference evidence="2" key="3">
    <citation type="submission" date="2017-03" db="EMBL/GenBank/DDBJ databases">
        <authorList>
            <person name="Dastager S.G."/>
            <person name="Neurgaonkar P.S."/>
            <person name="Dharne M.S."/>
        </authorList>
    </citation>
    <scope>NUCLEOTIDE SEQUENCE</scope>
    <source>
        <strain evidence="2">DSM 25145</strain>
    </source>
</reference>
<dbReference type="RefSeq" id="WP_045851495.1">
    <property type="nucleotide sequence ID" value="NZ_FTLX01000003.1"/>
</dbReference>
<evidence type="ECO:0000259" key="1">
    <source>
        <dbReference type="Pfam" id="PF13529"/>
    </source>
</evidence>
<dbReference type="Proteomes" id="UP000215545">
    <property type="component" value="Unassembled WGS sequence"/>
</dbReference>
<sequence length="169" mass="19780">MIKVKGQSQYAETVDERYRRSACGPVTISVILHFWNKPLDANDLYKQLGTTKIGSFRFWMSRKLKKLLGSDWTVKPSNRIDEVLNELDSGHPVAAKFDRYFTLRFFSKPRYNYHWVVLIGYEIKDGTLYLYYHDNGAPGRKSSIQRVSFEDQAPFLRFLLLSRKYPPAS</sequence>
<dbReference type="Gene3D" id="3.90.70.10">
    <property type="entry name" value="Cysteine proteinases"/>
    <property type="match status" value="1"/>
</dbReference>
<dbReference type="SUPFAM" id="SSF54001">
    <property type="entry name" value="Cysteine proteinases"/>
    <property type="match status" value="1"/>
</dbReference>
<gene>
    <name evidence="2" type="ORF">B1B05_07375</name>
    <name evidence="3" type="ORF">SAMN05443094_103152</name>
</gene>
<reference evidence="3 4" key="1">
    <citation type="submission" date="2017-01" db="EMBL/GenBank/DDBJ databases">
        <authorList>
            <person name="Mah S.A."/>
            <person name="Swanson W.J."/>
            <person name="Moy G.W."/>
            <person name="Vacquier V.D."/>
        </authorList>
    </citation>
    <scope>NUCLEOTIDE SEQUENCE [LARGE SCALE GENOMIC DNA]</scope>
    <source>
        <strain evidence="3 4">NIO-1016</strain>
    </source>
</reference>